<sequence>MDDKVVRLRESTPRTRGDGSDLDRTRRDGPTAGTHLLGGGPGRTPPHGRGVARRGVEPPDDPGVRGLRRPGAGRGRTRRPHRTGDDPGVRRAGDRDAPLLPRHRAGRRALLRAAEGRAARPDGRRGAGRGPARGRRAAVAAGSRADGARGGAGELAAHAPLLLPLRRAHRHRRRGPHPPLPRVPDRALPAHRPRGDHAGHRRPGPRPARPPAALARGPLLDAGRLRRARRVHRAGGTPRGRRGGRGHRRRRRQLRGEPAVALPVQPDAGLQRARRLVGDHRRRRGDPRSPLVLPRGPAGRLRLGRGAAAVRHLDRRPADRGLVRRPAAASVTAAGLPPGAVTRRVPA</sequence>
<evidence type="ECO:0000313" key="2">
    <source>
        <dbReference type="EMBL" id="CAG6398729.1"/>
    </source>
</evidence>
<feature type="compositionally biased region" description="Basic residues" evidence="1">
    <location>
        <begin position="225"/>
        <end position="253"/>
    </location>
</feature>
<feature type="compositionally biased region" description="Basic and acidic residues" evidence="1">
    <location>
        <begin position="82"/>
        <end position="97"/>
    </location>
</feature>
<gene>
    <name evidence="2" type="ORF">SCOCK_750011</name>
</gene>
<proteinExistence type="predicted"/>
<evidence type="ECO:0000256" key="1">
    <source>
        <dbReference type="SAM" id="MobiDB-lite"/>
    </source>
</evidence>
<dbReference type="AlphaFoldDB" id="A0A9W4GV03"/>
<feature type="compositionally biased region" description="Basic residues" evidence="1">
    <location>
        <begin position="101"/>
        <end position="110"/>
    </location>
</feature>
<organism evidence="2 3">
    <name type="scientific">Actinacidiphila cocklensis</name>
    <dbReference type="NCBI Taxonomy" id="887465"/>
    <lineage>
        <taxon>Bacteria</taxon>
        <taxon>Bacillati</taxon>
        <taxon>Actinomycetota</taxon>
        <taxon>Actinomycetes</taxon>
        <taxon>Kitasatosporales</taxon>
        <taxon>Streptomycetaceae</taxon>
        <taxon>Actinacidiphila</taxon>
    </lineage>
</organism>
<reference evidence="2" key="1">
    <citation type="submission" date="2021-05" db="EMBL/GenBank/DDBJ databases">
        <authorList>
            <person name="Arsene-Ploetze F."/>
        </authorList>
    </citation>
    <scope>NUCLEOTIDE SEQUENCE</scope>
    <source>
        <strain evidence="2">DSM 42138</strain>
    </source>
</reference>
<dbReference type="EMBL" id="CAJSLV010000109">
    <property type="protein sequence ID" value="CAG6398729.1"/>
    <property type="molecule type" value="Genomic_DNA"/>
</dbReference>
<feature type="region of interest" description="Disordered" evidence="1">
    <location>
        <begin position="1"/>
        <end position="151"/>
    </location>
</feature>
<feature type="region of interest" description="Disordered" evidence="1">
    <location>
        <begin position="279"/>
        <end position="347"/>
    </location>
</feature>
<accession>A0A9W4GV03</accession>
<name>A0A9W4GV03_9ACTN</name>
<keyword evidence="3" id="KW-1185">Reference proteome</keyword>
<feature type="compositionally biased region" description="Basic and acidic residues" evidence="1">
    <location>
        <begin position="1"/>
        <end position="29"/>
    </location>
</feature>
<evidence type="ECO:0000313" key="3">
    <source>
        <dbReference type="Proteomes" id="UP001152519"/>
    </source>
</evidence>
<feature type="compositionally biased region" description="Basic and acidic residues" evidence="1">
    <location>
        <begin position="311"/>
        <end position="322"/>
    </location>
</feature>
<feature type="compositionally biased region" description="Low complexity" evidence="1">
    <location>
        <begin position="211"/>
        <end position="222"/>
    </location>
</feature>
<comment type="caution">
    <text evidence="2">The sequence shown here is derived from an EMBL/GenBank/DDBJ whole genome shotgun (WGS) entry which is preliminary data.</text>
</comment>
<dbReference type="Proteomes" id="UP001152519">
    <property type="component" value="Unassembled WGS sequence"/>
</dbReference>
<feature type="region of interest" description="Disordered" evidence="1">
    <location>
        <begin position="171"/>
        <end position="260"/>
    </location>
</feature>
<feature type="compositionally biased region" description="Low complexity" evidence="1">
    <location>
        <begin position="290"/>
        <end position="310"/>
    </location>
</feature>
<feature type="compositionally biased region" description="Basic and acidic residues" evidence="1">
    <location>
        <begin position="114"/>
        <end position="125"/>
    </location>
</feature>
<protein>
    <submittedName>
        <fullName evidence="2">Uncharacterized protein</fullName>
    </submittedName>
</protein>